<organism evidence="1 2">
    <name type="scientific">Bacillus thuringiensis</name>
    <dbReference type="NCBI Taxonomy" id="1428"/>
    <lineage>
        <taxon>Bacteria</taxon>
        <taxon>Bacillati</taxon>
        <taxon>Bacillota</taxon>
        <taxon>Bacilli</taxon>
        <taxon>Bacillales</taxon>
        <taxon>Bacillaceae</taxon>
        <taxon>Bacillus</taxon>
        <taxon>Bacillus cereus group</taxon>
    </lineage>
</organism>
<accession>A0A1W6WTD1</accession>
<proteinExistence type="predicted"/>
<keyword evidence="2" id="KW-1185">Reference proteome</keyword>
<dbReference type="AlphaFoldDB" id="A0A1W6WTD1"/>
<evidence type="ECO:0000313" key="1">
    <source>
        <dbReference type="EMBL" id="ARP59787.1"/>
    </source>
</evidence>
<protein>
    <submittedName>
        <fullName evidence="1">CopG family transcriptional regulator</fullName>
    </submittedName>
</protein>
<sequence length="165" mass="18717">MNVEYIVNELKANGTVAVAEKIDMNDKKLRKALKAAGYEYSRNSGRGWYFAGAGEPPLKADIREFITGTDDTQAENTDNTLKKKKVSGLRKMQQKEKVLAQKNTNSIHSLNERIRKSGSKEKVSRTVYLGKETCSKLGIAEDVLRINRDDIIEIALREFFEKYKV</sequence>
<dbReference type="EMBL" id="CP021061">
    <property type="protein sequence ID" value="ARP59787.1"/>
    <property type="molecule type" value="Genomic_DNA"/>
</dbReference>
<reference evidence="1 2" key="1">
    <citation type="submission" date="2017-04" db="EMBL/GenBank/DDBJ databases">
        <title>Complete Genome Sequence of Bacillus thuringiensis type Strain ATCC 10792.</title>
        <authorList>
            <person name="Oh D.-H."/>
            <person name="Park B.-J."/>
            <person name="Shuai W."/>
            <person name="Chelliah R."/>
        </authorList>
    </citation>
    <scope>NUCLEOTIDE SEQUENCE [LARGE SCALE GENOMIC DNA]</scope>
    <source>
        <strain evidence="1 2">ATCC 10792</strain>
    </source>
</reference>
<name>A0A1W6WTD1_BACTU</name>
<dbReference type="RefSeq" id="WP_001100287.1">
    <property type="nucleotide sequence ID" value="NZ_CP021061.1"/>
</dbReference>
<dbReference type="GeneID" id="75087616"/>
<dbReference type="Proteomes" id="UP000194143">
    <property type="component" value="Chromosome"/>
</dbReference>
<gene>
    <name evidence="1" type="ORF">CAB88_22985</name>
</gene>
<evidence type="ECO:0000313" key="2">
    <source>
        <dbReference type="Proteomes" id="UP000194143"/>
    </source>
</evidence>